<evidence type="ECO:0000256" key="2">
    <source>
        <dbReference type="ARBA" id="ARBA00006727"/>
    </source>
</evidence>
<dbReference type="PANTHER" id="PTHR11360">
    <property type="entry name" value="MONOCARBOXYLATE TRANSPORTER"/>
    <property type="match status" value="1"/>
</dbReference>
<dbReference type="GO" id="GO:0022857">
    <property type="term" value="F:transmembrane transporter activity"/>
    <property type="evidence" value="ECO:0007669"/>
    <property type="project" value="InterPro"/>
</dbReference>
<protein>
    <submittedName>
        <fullName evidence="4">MFS transporter</fullName>
    </submittedName>
</protein>
<dbReference type="EMBL" id="CAVMBE010000001">
    <property type="protein sequence ID" value="CAK3739098.1"/>
    <property type="molecule type" value="Genomic_DNA"/>
</dbReference>
<dbReference type="InterPro" id="IPR050327">
    <property type="entry name" value="Proton-linked_MCT"/>
</dbReference>
<comment type="caution">
    <text evidence="4">The sequence shown here is derived from an EMBL/GenBank/DDBJ whole genome shotgun (WGS) entry which is preliminary data.</text>
</comment>
<dbReference type="PANTHER" id="PTHR11360:SF130">
    <property type="entry name" value="MAJOR FACILITATOR SUPERFAMILY (MFS) PROFILE DOMAIN-CONTAINING PROTEIN-RELATED"/>
    <property type="match status" value="1"/>
</dbReference>
<reference evidence="4" key="1">
    <citation type="submission" date="2023-11" db="EMBL/GenBank/DDBJ databases">
        <authorList>
            <person name="Alioto T."/>
            <person name="Alioto T."/>
            <person name="Gomez Garrido J."/>
        </authorList>
    </citation>
    <scope>NUCLEOTIDE SEQUENCE</scope>
</reference>
<keyword evidence="3" id="KW-0812">Transmembrane</keyword>
<evidence type="ECO:0000256" key="3">
    <source>
        <dbReference type="SAM" id="Phobius"/>
    </source>
</evidence>
<feature type="transmembrane region" description="Helical" evidence="3">
    <location>
        <begin position="67"/>
        <end position="89"/>
    </location>
</feature>
<feature type="transmembrane region" description="Helical" evidence="3">
    <location>
        <begin position="441"/>
        <end position="462"/>
    </location>
</feature>
<comment type="subcellular location">
    <subcellularLocation>
        <location evidence="1">Membrane</location>
        <topology evidence="1">Multi-pass membrane protein</topology>
    </subcellularLocation>
</comment>
<dbReference type="Pfam" id="PF07690">
    <property type="entry name" value="MFS_1"/>
    <property type="match status" value="1"/>
</dbReference>
<dbReference type="Proteomes" id="UP001296104">
    <property type="component" value="Unassembled WGS sequence"/>
</dbReference>
<feature type="transmembrane region" description="Helical" evidence="3">
    <location>
        <begin position="122"/>
        <end position="148"/>
    </location>
</feature>
<gene>
    <name evidence="4" type="ORF">LECACI_7A000058</name>
</gene>
<dbReference type="Gene3D" id="1.20.1250.20">
    <property type="entry name" value="MFS general substrate transporter like domains"/>
    <property type="match status" value="2"/>
</dbReference>
<feature type="transmembrane region" description="Helical" evidence="3">
    <location>
        <begin position="259"/>
        <end position="282"/>
    </location>
</feature>
<dbReference type="AlphaFoldDB" id="A0AAI8YR94"/>
<feature type="transmembrane region" description="Helical" evidence="3">
    <location>
        <begin position="186"/>
        <end position="208"/>
    </location>
</feature>
<accession>A0AAI8YR94</accession>
<dbReference type="InterPro" id="IPR011701">
    <property type="entry name" value="MFS"/>
</dbReference>
<name>A0AAI8YR94_9PEZI</name>
<evidence type="ECO:0000313" key="5">
    <source>
        <dbReference type="Proteomes" id="UP001296104"/>
    </source>
</evidence>
<feature type="transmembrane region" description="Helical" evidence="3">
    <location>
        <begin position="155"/>
        <end position="174"/>
    </location>
</feature>
<keyword evidence="5" id="KW-1185">Reference proteome</keyword>
<feature type="transmembrane region" description="Helical" evidence="3">
    <location>
        <begin position="26"/>
        <end position="47"/>
    </location>
</feature>
<evidence type="ECO:0000313" key="4">
    <source>
        <dbReference type="EMBL" id="CAK3739098.1"/>
    </source>
</evidence>
<evidence type="ECO:0000256" key="1">
    <source>
        <dbReference type="ARBA" id="ARBA00004141"/>
    </source>
</evidence>
<dbReference type="GO" id="GO:0016020">
    <property type="term" value="C:membrane"/>
    <property type="evidence" value="ECO:0007669"/>
    <property type="project" value="UniProtKB-SubCell"/>
</dbReference>
<feature type="transmembrane region" description="Helical" evidence="3">
    <location>
        <begin position="349"/>
        <end position="369"/>
    </location>
</feature>
<dbReference type="SUPFAM" id="SSF103473">
    <property type="entry name" value="MFS general substrate transporter"/>
    <property type="match status" value="1"/>
</dbReference>
<sequence length="474" mass="51085">MGPIRSIPLEKLPPGYQTKPQNGRIAWLHAITGLLIVFNCWGINNAFGLFQEYYETVHLPGSSPSTIAWIGSTQLALVFALGVPVGKLVDKGHFRLVFHTGTVIMLVGIFCTAWCTKFWQLFLVQGLITGLGMGMVFCSGVVALMTWFDEMHVGMAMGVAAAGSAIGGIAYVLLARHLLRTMGFATTMRILGGVAAVAMVPPSLVYRMRDQKHKHLRRFQRASRASPIQFGSFESSAMMPMPVTMPPRTGWRTFVQPEYLLAGAGMSLAFLGVYFPFVFIISYGSTELDLSQKASTNLLIYMLSASLPGRFVPALISDRCIGPLNTVIPSVLLSSAVIGLWAASQQNEVSLIVLACFYGFVSAGVQVLYAPTVHALCMEPKPTRAPFDELNSHMNHGLATDRLGLKAGGIFIFIGIACLVGTPIGGALIRYSTDMGISQPFLAGQIFAAVSLLLSGVLLLASRTAKAGWTARRT</sequence>
<feature type="transmembrane region" description="Helical" evidence="3">
    <location>
        <begin position="324"/>
        <end position="343"/>
    </location>
</feature>
<proteinExistence type="inferred from homology"/>
<comment type="similarity">
    <text evidence="2">Belongs to the major facilitator superfamily. Monocarboxylate porter (TC 2.A.1.13) family.</text>
</comment>
<dbReference type="InterPro" id="IPR036259">
    <property type="entry name" value="MFS_trans_sf"/>
</dbReference>
<feature type="transmembrane region" description="Helical" evidence="3">
    <location>
        <begin position="96"/>
        <end position="116"/>
    </location>
</feature>
<feature type="transmembrane region" description="Helical" evidence="3">
    <location>
        <begin position="410"/>
        <end position="429"/>
    </location>
</feature>
<keyword evidence="3" id="KW-0472">Membrane</keyword>
<organism evidence="4 5">
    <name type="scientific">Lecanosticta acicola</name>
    <dbReference type="NCBI Taxonomy" id="111012"/>
    <lineage>
        <taxon>Eukaryota</taxon>
        <taxon>Fungi</taxon>
        <taxon>Dikarya</taxon>
        <taxon>Ascomycota</taxon>
        <taxon>Pezizomycotina</taxon>
        <taxon>Dothideomycetes</taxon>
        <taxon>Dothideomycetidae</taxon>
        <taxon>Mycosphaerellales</taxon>
        <taxon>Mycosphaerellaceae</taxon>
        <taxon>Lecanosticta</taxon>
    </lineage>
</organism>
<keyword evidence="3" id="KW-1133">Transmembrane helix</keyword>